<dbReference type="Gene3D" id="3.90.1590.10">
    <property type="entry name" value="glutathione-dependent formaldehyde- activating enzyme (gfa)"/>
    <property type="match status" value="1"/>
</dbReference>
<dbReference type="SUPFAM" id="SSF51316">
    <property type="entry name" value="Mss4-like"/>
    <property type="match status" value="1"/>
</dbReference>
<organism evidence="6 7">
    <name type="scientific">Qipengyuania marisflavi</name>
    <dbReference type="NCBI Taxonomy" id="2486356"/>
    <lineage>
        <taxon>Bacteria</taxon>
        <taxon>Pseudomonadati</taxon>
        <taxon>Pseudomonadota</taxon>
        <taxon>Alphaproteobacteria</taxon>
        <taxon>Sphingomonadales</taxon>
        <taxon>Erythrobacteraceae</taxon>
        <taxon>Qipengyuania</taxon>
    </lineage>
</organism>
<comment type="caution">
    <text evidence="6">The sequence shown here is derived from an EMBL/GenBank/DDBJ whole genome shotgun (WGS) entry which is preliminary data.</text>
</comment>
<keyword evidence="3" id="KW-0862">Zinc</keyword>
<evidence type="ECO:0000256" key="2">
    <source>
        <dbReference type="ARBA" id="ARBA00022723"/>
    </source>
</evidence>
<keyword evidence="7" id="KW-1185">Reference proteome</keyword>
<feature type="domain" description="CENP-V/GFA" evidence="5">
    <location>
        <begin position="7"/>
        <end position="114"/>
    </location>
</feature>
<protein>
    <submittedName>
        <fullName evidence="6">GFA family protein</fullName>
    </submittedName>
</protein>
<dbReference type="InterPro" id="IPR006913">
    <property type="entry name" value="CENP-V/GFA"/>
</dbReference>
<reference evidence="6 7" key="1">
    <citation type="submission" date="2019-05" db="EMBL/GenBank/DDBJ databases">
        <title>Erythrobacter marisflavi sp. nov., isolated from isolated from water of an estuary environment.</title>
        <authorList>
            <person name="Yoon J.-H."/>
        </authorList>
    </citation>
    <scope>NUCLEOTIDE SEQUENCE [LARGE SCALE GENOMIC DNA]</scope>
    <source>
        <strain evidence="6 7">KEM-5</strain>
    </source>
</reference>
<dbReference type="InterPro" id="IPR011057">
    <property type="entry name" value="Mss4-like_sf"/>
</dbReference>
<keyword evidence="4" id="KW-0456">Lyase</keyword>
<dbReference type="PANTHER" id="PTHR33337:SF40">
    <property type="entry name" value="CENP-V_GFA DOMAIN-CONTAINING PROTEIN-RELATED"/>
    <property type="match status" value="1"/>
</dbReference>
<accession>A0A5S3P9U6</accession>
<comment type="similarity">
    <text evidence="1">Belongs to the Gfa family.</text>
</comment>
<evidence type="ECO:0000313" key="6">
    <source>
        <dbReference type="EMBL" id="TMM50113.1"/>
    </source>
</evidence>
<dbReference type="GO" id="GO:0016846">
    <property type="term" value="F:carbon-sulfur lyase activity"/>
    <property type="evidence" value="ECO:0007669"/>
    <property type="project" value="InterPro"/>
</dbReference>
<dbReference type="AlphaFoldDB" id="A0A5S3P9U6"/>
<dbReference type="PROSITE" id="PS51891">
    <property type="entry name" value="CENP_V_GFA"/>
    <property type="match status" value="1"/>
</dbReference>
<evidence type="ECO:0000256" key="3">
    <source>
        <dbReference type="ARBA" id="ARBA00022833"/>
    </source>
</evidence>
<gene>
    <name evidence="6" type="ORF">FEV51_02665</name>
</gene>
<dbReference type="GO" id="GO:0046872">
    <property type="term" value="F:metal ion binding"/>
    <property type="evidence" value="ECO:0007669"/>
    <property type="project" value="UniProtKB-KW"/>
</dbReference>
<evidence type="ECO:0000259" key="5">
    <source>
        <dbReference type="PROSITE" id="PS51891"/>
    </source>
</evidence>
<dbReference type="RefSeq" id="WP_138615673.1">
    <property type="nucleotide sequence ID" value="NZ_VCAO01000001.1"/>
</dbReference>
<dbReference type="Proteomes" id="UP000309668">
    <property type="component" value="Unassembled WGS sequence"/>
</dbReference>
<proteinExistence type="inferred from homology"/>
<evidence type="ECO:0000256" key="1">
    <source>
        <dbReference type="ARBA" id="ARBA00005495"/>
    </source>
</evidence>
<dbReference type="PANTHER" id="PTHR33337">
    <property type="entry name" value="GFA DOMAIN-CONTAINING PROTEIN"/>
    <property type="match status" value="1"/>
</dbReference>
<sequence length="150" mass="16309">MSESVTKSGGCQCGRVRYEVNLASHDAYWCHCRMCQKATGGIAAAFVQVDAENVRWLTQPDWYRSSAIAHRPFCAQCGTPLGFAFLDGAGGFDLTIGSFDDPADFVPVAHAGAESIHEAWLDTRSLPRHFSATTESVAKRWKAAGLEVPE</sequence>
<dbReference type="EMBL" id="VCAO01000001">
    <property type="protein sequence ID" value="TMM50113.1"/>
    <property type="molecule type" value="Genomic_DNA"/>
</dbReference>
<dbReference type="OrthoDB" id="7186766at2"/>
<dbReference type="Pfam" id="PF04828">
    <property type="entry name" value="GFA"/>
    <property type="match status" value="1"/>
</dbReference>
<name>A0A5S3P9U6_9SPHN</name>
<evidence type="ECO:0000256" key="4">
    <source>
        <dbReference type="ARBA" id="ARBA00023239"/>
    </source>
</evidence>
<keyword evidence="2" id="KW-0479">Metal-binding</keyword>
<evidence type="ECO:0000313" key="7">
    <source>
        <dbReference type="Proteomes" id="UP000309668"/>
    </source>
</evidence>